<feature type="region of interest" description="Disordered" evidence="4">
    <location>
        <begin position="1"/>
        <end position="115"/>
    </location>
</feature>
<keyword evidence="1" id="KW-0346">Stress response</keyword>
<evidence type="ECO:0000259" key="5">
    <source>
        <dbReference type="PROSITE" id="PS01031"/>
    </source>
</evidence>
<comment type="similarity">
    <text evidence="2 3">Belongs to the small heat shock protein (HSP20) family.</text>
</comment>
<dbReference type="SUPFAM" id="SSF49764">
    <property type="entry name" value="HSP20-like chaperones"/>
    <property type="match status" value="1"/>
</dbReference>
<protein>
    <recommendedName>
        <fullName evidence="5">SHSP domain-containing protein</fullName>
    </recommendedName>
</protein>
<dbReference type="PROSITE" id="PS01031">
    <property type="entry name" value="SHSP"/>
    <property type="match status" value="1"/>
</dbReference>
<evidence type="ECO:0000256" key="1">
    <source>
        <dbReference type="ARBA" id="ARBA00023016"/>
    </source>
</evidence>
<evidence type="ECO:0000256" key="2">
    <source>
        <dbReference type="PROSITE-ProRule" id="PRU00285"/>
    </source>
</evidence>
<name>A0ABD2JHC8_HETSC</name>
<dbReference type="AlphaFoldDB" id="A0ABD2JHC8"/>
<feature type="compositionally biased region" description="Low complexity" evidence="4">
    <location>
        <begin position="102"/>
        <end position="114"/>
    </location>
</feature>
<evidence type="ECO:0000313" key="7">
    <source>
        <dbReference type="Proteomes" id="UP001620645"/>
    </source>
</evidence>
<dbReference type="InterPro" id="IPR008978">
    <property type="entry name" value="HSP20-like_chaperone"/>
</dbReference>
<proteinExistence type="inferred from homology"/>
<feature type="compositionally biased region" description="Polar residues" evidence="4">
    <location>
        <begin position="1"/>
        <end position="12"/>
    </location>
</feature>
<dbReference type="Gene3D" id="2.60.40.790">
    <property type="match status" value="1"/>
</dbReference>
<dbReference type="Proteomes" id="UP001620645">
    <property type="component" value="Unassembled WGS sequence"/>
</dbReference>
<evidence type="ECO:0000256" key="4">
    <source>
        <dbReference type="SAM" id="MobiDB-lite"/>
    </source>
</evidence>
<dbReference type="PANTHER" id="PTHR45640:SF13">
    <property type="entry name" value="HEAT SHOCK PROTEIN 22-RELATED"/>
    <property type="match status" value="1"/>
</dbReference>
<dbReference type="PANTHER" id="PTHR45640">
    <property type="entry name" value="HEAT SHOCK PROTEIN HSP-12.2-RELATED"/>
    <property type="match status" value="1"/>
</dbReference>
<organism evidence="6 7">
    <name type="scientific">Heterodera schachtii</name>
    <name type="common">Sugarbeet cyst nematode worm</name>
    <name type="synonym">Tylenchus schachtii</name>
    <dbReference type="NCBI Taxonomy" id="97005"/>
    <lineage>
        <taxon>Eukaryota</taxon>
        <taxon>Metazoa</taxon>
        <taxon>Ecdysozoa</taxon>
        <taxon>Nematoda</taxon>
        <taxon>Chromadorea</taxon>
        <taxon>Rhabditida</taxon>
        <taxon>Tylenchina</taxon>
        <taxon>Tylenchomorpha</taxon>
        <taxon>Tylenchoidea</taxon>
        <taxon>Heteroderidae</taxon>
        <taxon>Heteroderinae</taxon>
        <taxon>Heterodera</taxon>
    </lineage>
</organism>
<reference evidence="6 7" key="1">
    <citation type="submission" date="2024-10" db="EMBL/GenBank/DDBJ databases">
        <authorList>
            <person name="Kim D."/>
        </authorList>
    </citation>
    <scope>NUCLEOTIDE SEQUENCE [LARGE SCALE GENOMIC DNA]</scope>
    <source>
        <strain evidence="6">Taebaek</strain>
    </source>
</reference>
<evidence type="ECO:0000256" key="3">
    <source>
        <dbReference type="RuleBase" id="RU003616"/>
    </source>
</evidence>
<feature type="compositionally biased region" description="Low complexity" evidence="4">
    <location>
        <begin position="286"/>
        <end position="303"/>
    </location>
</feature>
<accession>A0ABD2JHC8</accession>
<feature type="compositionally biased region" description="Polar residues" evidence="4">
    <location>
        <begin position="80"/>
        <end position="101"/>
    </location>
</feature>
<dbReference type="CDD" id="cd06526">
    <property type="entry name" value="metazoan_ACD"/>
    <property type="match status" value="1"/>
</dbReference>
<feature type="compositionally biased region" description="Basic and acidic residues" evidence="4">
    <location>
        <begin position="32"/>
        <end position="48"/>
    </location>
</feature>
<dbReference type="Pfam" id="PF00011">
    <property type="entry name" value="HSP20"/>
    <property type="match status" value="1"/>
</dbReference>
<evidence type="ECO:0000313" key="6">
    <source>
        <dbReference type="EMBL" id="KAL3090001.1"/>
    </source>
</evidence>
<gene>
    <name evidence="6" type="ORF">niasHS_006453</name>
</gene>
<dbReference type="InterPro" id="IPR002068">
    <property type="entry name" value="A-crystallin/Hsp20_dom"/>
</dbReference>
<dbReference type="EMBL" id="JBICCN010000143">
    <property type="protein sequence ID" value="KAL3090001.1"/>
    <property type="molecule type" value="Genomic_DNA"/>
</dbReference>
<dbReference type="InterPro" id="IPR001436">
    <property type="entry name" value="Alpha-crystallin/sHSP_animal"/>
</dbReference>
<sequence>MPLFSKSSTNCTISSSGSSGIGSSGGSQTNDAKAKVGTKSDKKQREGGTAEDGTMPKQTQKNDPMAGTDANLPTDGSDLFSPSGTFNSSLNDGTSPIGGTTSSKMSSSFNQSSSYNRTFERKVIEESTPTMTTRMFTSSPLNTIKTTLGSGFPSDLGGLGTGTGTTFVQPHNYQFGTATSGSFHSSDDSLSVSMDCAMFAPEELKVSVVGNQIVVEGKHGEKQDSLGSIERQFVRKFAMPRNATADSVNSNLTSDGMLTVTASAPKAKDNSPIRTIPVKIVTTAAGGQTPQNGGGQFQQNGSQ</sequence>
<feature type="domain" description="SHSP" evidence="5">
    <location>
        <begin position="172"/>
        <end position="281"/>
    </location>
</feature>
<keyword evidence="7" id="KW-1185">Reference proteome</keyword>
<feature type="region of interest" description="Disordered" evidence="4">
    <location>
        <begin position="284"/>
        <end position="303"/>
    </location>
</feature>
<comment type="caution">
    <text evidence="6">The sequence shown here is derived from an EMBL/GenBank/DDBJ whole genome shotgun (WGS) entry which is preliminary data.</text>
</comment>